<evidence type="ECO:0000259" key="1">
    <source>
        <dbReference type="Pfam" id="PF23275"/>
    </source>
</evidence>
<feature type="domain" description="TPR repeat" evidence="1">
    <location>
        <begin position="221"/>
        <end position="494"/>
    </location>
</feature>
<evidence type="ECO:0000313" key="3">
    <source>
        <dbReference type="Proteomes" id="UP000247118"/>
    </source>
</evidence>
<dbReference type="RefSeq" id="WP_004021980.1">
    <property type="nucleotide sequence ID" value="NZ_CABEIC010000002.1"/>
</dbReference>
<dbReference type="EMBL" id="CP029604">
    <property type="protein sequence ID" value="AWO84173.1"/>
    <property type="molecule type" value="Genomic_DNA"/>
</dbReference>
<sequence>MNRPSRSTVNGWDVLSLDDAANKLDTAVSLLLRQTQKMVDAPMIAGDSQAWVGASQRGCESRTQSDRTEINKIGTELSAAANVLRNTSTAISANRNVALTRSLALEMDRFEVHDDWSVTDTRDYSSELNGVEAGSAAESSILSQRADRATEATNAMLSLQGLADQMGEDDRNGARALAMAFAGADAHAPVTSAYSPQTAKADWLAIMQGTATDEQRERFARATQLTPEQRGALARGDYAVIAKEQLDYLKAFYEASEGGVVGLPRGLDAQATFGDRFGSAESDVLKRQFADGLYLLGNPRVRTEQRLEPGFLAGPLQTLGLTPPQRFVTGGVNELPASVKDLLTKSAVSERDVSRSMTLTGHYADIEKYHELQKLMDILDHRSIEPGQSNQLGSDIDRALISRASEIAGGGNGKDAYSIGDDEIAHGDVEKLLRRMVDNAGGDHIAVHDALMGRHGSAAPLGSMPEVFDLNGRASSYDASDAMRNLLTFDWSDQVDANGVGVGSNGVNKLFNWMPDAAIPHDGSLEAIAESERAGHVASELARIFAENRTELVDIGDDKLAIGELNPELTQTLAKAIAPYTPELAGADPDIFGTLGTSSLDSAYELKSVFQVLDSDPVAGRIFNSMAAIQVDHIQELFGADPTRASLGTLAGRIEGAMTGGMQAQIDNDTEDSRSHAVKAYTEHGAMYDSGKALVSAVPGLGPIVKAILDVSAPEAKLEFVGLPPGQGTGNAELSALDNQVFKTTSTEAQYVQMLEGHLRAHPDLVDDPSFRRMFTGQDEAFFEGVRATGRFPADVNLAKVPEFMLNLPGAEIDNYSTLYDPQFDRARTATEHREGW</sequence>
<name>A0AAD0NXW2_9ACTN</name>
<dbReference type="KEGG" id="gta:BCM27_12105"/>
<evidence type="ECO:0000313" key="2">
    <source>
        <dbReference type="EMBL" id="AWO84173.1"/>
    </source>
</evidence>
<dbReference type="Pfam" id="PF23275">
    <property type="entry name" value="TPR_23"/>
    <property type="match status" value="1"/>
</dbReference>
<proteinExistence type="predicted"/>
<dbReference type="GeneID" id="32688537"/>
<dbReference type="Proteomes" id="UP000247118">
    <property type="component" value="Chromosome"/>
</dbReference>
<organism evidence="2 3">
    <name type="scientific">Gordonia terrae</name>
    <dbReference type="NCBI Taxonomy" id="2055"/>
    <lineage>
        <taxon>Bacteria</taxon>
        <taxon>Bacillati</taxon>
        <taxon>Actinomycetota</taxon>
        <taxon>Actinomycetes</taxon>
        <taxon>Mycobacteriales</taxon>
        <taxon>Gordoniaceae</taxon>
        <taxon>Gordonia</taxon>
    </lineage>
</organism>
<dbReference type="AlphaFoldDB" id="A0AAD0NXW2"/>
<dbReference type="InterPro" id="IPR057037">
    <property type="entry name" value="TPR_rep_actino"/>
</dbReference>
<reference evidence="2 3" key="1">
    <citation type="submission" date="2018-05" db="EMBL/GenBank/DDBJ databases">
        <title>Complete genome sequence of Gordonia terrae NRRL B-16283.</title>
        <authorList>
            <person name="Garlena R.A."/>
            <person name="Russell D.A."/>
            <person name="Hatfull G.F."/>
        </authorList>
    </citation>
    <scope>NUCLEOTIDE SEQUENCE [LARGE SCALE GENOMIC DNA]</scope>
    <source>
        <strain evidence="2 3">NRRL B-16283</strain>
    </source>
</reference>
<accession>A0AAD0NXW2</accession>
<gene>
    <name evidence="2" type="ORF">DLJ61_12205</name>
</gene>
<protein>
    <recommendedName>
        <fullName evidence="1">TPR repeat domain-containing protein</fullName>
    </recommendedName>
</protein>